<feature type="non-terminal residue" evidence="1">
    <location>
        <position position="1"/>
    </location>
</feature>
<dbReference type="InterPro" id="IPR016031">
    <property type="entry name" value="Trp_RNA-bd_attenuator-like_dom"/>
</dbReference>
<dbReference type="InterPro" id="IPR036983">
    <property type="entry name" value="AIM24_sf"/>
</dbReference>
<dbReference type="Gene3D" id="3.60.160.10">
    <property type="entry name" value="Mitochondrial biogenesis AIM24"/>
    <property type="match status" value="1"/>
</dbReference>
<dbReference type="AlphaFoldDB" id="X1S4E0"/>
<dbReference type="SUPFAM" id="SSF51219">
    <property type="entry name" value="TRAP-like"/>
    <property type="match status" value="1"/>
</dbReference>
<organism evidence="1">
    <name type="scientific">marine sediment metagenome</name>
    <dbReference type="NCBI Taxonomy" id="412755"/>
    <lineage>
        <taxon>unclassified sequences</taxon>
        <taxon>metagenomes</taxon>
        <taxon>ecological metagenomes</taxon>
    </lineage>
</organism>
<dbReference type="Pfam" id="PF01987">
    <property type="entry name" value="AIM24"/>
    <property type="match status" value="1"/>
</dbReference>
<sequence>EVRVDTGCIVAFDSKVNYDIKFVGGLRRTLFGGEGLFFAHLTGPGKVYLQTLPFSRMADRVYEAAGGMQGEKRGIRTGNPRIDIGVNIVRDMLGR</sequence>
<name>X1S4E0_9ZZZZ</name>
<gene>
    <name evidence="1" type="ORF">S12H4_23966</name>
</gene>
<comment type="caution">
    <text evidence="1">The sequence shown here is derived from an EMBL/GenBank/DDBJ whole genome shotgun (WGS) entry which is preliminary data.</text>
</comment>
<evidence type="ECO:0008006" key="2">
    <source>
        <dbReference type="Google" id="ProtNLM"/>
    </source>
</evidence>
<accession>X1S4E0</accession>
<proteinExistence type="predicted"/>
<dbReference type="InterPro" id="IPR002838">
    <property type="entry name" value="AIM24"/>
</dbReference>
<reference evidence="1" key="1">
    <citation type="journal article" date="2014" name="Front. Microbiol.">
        <title>High frequency of phylogenetically diverse reductive dehalogenase-homologous genes in deep subseafloor sedimentary metagenomes.</title>
        <authorList>
            <person name="Kawai M."/>
            <person name="Futagami T."/>
            <person name="Toyoda A."/>
            <person name="Takaki Y."/>
            <person name="Nishi S."/>
            <person name="Hori S."/>
            <person name="Arai W."/>
            <person name="Tsubouchi T."/>
            <person name="Morono Y."/>
            <person name="Uchiyama I."/>
            <person name="Ito T."/>
            <person name="Fujiyama A."/>
            <person name="Inagaki F."/>
            <person name="Takami H."/>
        </authorList>
    </citation>
    <scope>NUCLEOTIDE SEQUENCE</scope>
    <source>
        <strain evidence="1">Expedition CK06-06</strain>
    </source>
</reference>
<dbReference type="PANTHER" id="PTHR43657">
    <property type="entry name" value="TRYPTOPHAN RNA-BINDING ATTENUATOR PROTEIN-LIKE PROTEIN"/>
    <property type="match status" value="1"/>
</dbReference>
<dbReference type="PANTHER" id="PTHR43657:SF1">
    <property type="entry name" value="ALTERED INHERITANCE OF MITOCHONDRIA PROTEIN 24, MITOCHONDRIAL"/>
    <property type="match status" value="1"/>
</dbReference>
<protein>
    <recommendedName>
        <fullName evidence="2">AIM24 family protein</fullName>
    </recommendedName>
</protein>
<evidence type="ECO:0000313" key="1">
    <source>
        <dbReference type="EMBL" id="GAI73986.1"/>
    </source>
</evidence>
<dbReference type="EMBL" id="BARW01012864">
    <property type="protein sequence ID" value="GAI73986.1"/>
    <property type="molecule type" value="Genomic_DNA"/>
</dbReference>